<evidence type="ECO:0000313" key="2">
    <source>
        <dbReference type="Proteomes" id="UP000823749"/>
    </source>
</evidence>
<gene>
    <name evidence="1" type="ORF">RHGRI_020989</name>
</gene>
<proteinExistence type="predicted"/>
<dbReference type="AlphaFoldDB" id="A0AAV6JNR8"/>
<evidence type="ECO:0000313" key="1">
    <source>
        <dbReference type="EMBL" id="KAG5540945.1"/>
    </source>
</evidence>
<comment type="caution">
    <text evidence="1">The sequence shown here is derived from an EMBL/GenBank/DDBJ whole genome shotgun (WGS) entry which is preliminary data.</text>
</comment>
<dbReference type="PANTHER" id="PTHR37079">
    <property type="entry name" value="SERINE/THREONINE-PROTEIN KINASE ATM"/>
    <property type="match status" value="1"/>
</dbReference>
<dbReference type="PANTHER" id="PTHR37079:SF4">
    <property type="entry name" value="SERINE_THREONINE-PROTEIN KINASE ATM"/>
    <property type="match status" value="1"/>
</dbReference>
<organism evidence="1 2">
    <name type="scientific">Rhododendron griersonianum</name>
    <dbReference type="NCBI Taxonomy" id="479676"/>
    <lineage>
        <taxon>Eukaryota</taxon>
        <taxon>Viridiplantae</taxon>
        <taxon>Streptophyta</taxon>
        <taxon>Embryophyta</taxon>
        <taxon>Tracheophyta</taxon>
        <taxon>Spermatophyta</taxon>
        <taxon>Magnoliopsida</taxon>
        <taxon>eudicotyledons</taxon>
        <taxon>Gunneridae</taxon>
        <taxon>Pentapetalae</taxon>
        <taxon>asterids</taxon>
        <taxon>Ericales</taxon>
        <taxon>Ericaceae</taxon>
        <taxon>Ericoideae</taxon>
        <taxon>Rhodoreae</taxon>
        <taxon>Rhododendron</taxon>
    </lineage>
</organism>
<dbReference type="Proteomes" id="UP000823749">
    <property type="component" value="Chromosome 7"/>
</dbReference>
<name>A0AAV6JNR8_9ERIC</name>
<protein>
    <recommendedName>
        <fullName evidence="3">Aldehyde dehydrogenase domain-containing protein</fullName>
    </recommendedName>
</protein>
<sequence>MLSSYKTRPITLGYQCLQDTMQAMVVTFTPSAGVLEWVNGTLLLGENLIGSTRNGGSHGRYGKGGWTFPKCREHMTKVRTI</sequence>
<evidence type="ECO:0008006" key="3">
    <source>
        <dbReference type="Google" id="ProtNLM"/>
    </source>
</evidence>
<dbReference type="GO" id="GO:0004674">
    <property type="term" value="F:protein serine/threonine kinase activity"/>
    <property type="evidence" value="ECO:0007669"/>
    <property type="project" value="InterPro"/>
</dbReference>
<accession>A0AAV6JNR8</accession>
<keyword evidence="2" id="KW-1185">Reference proteome</keyword>
<dbReference type="GO" id="GO:0006974">
    <property type="term" value="P:DNA damage response"/>
    <property type="evidence" value="ECO:0007669"/>
    <property type="project" value="InterPro"/>
</dbReference>
<reference evidence="1" key="1">
    <citation type="submission" date="2020-08" db="EMBL/GenBank/DDBJ databases">
        <title>Plant Genome Project.</title>
        <authorList>
            <person name="Zhang R.-G."/>
        </authorList>
    </citation>
    <scope>NUCLEOTIDE SEQUENCE</scope>
    <source>
        <strain evidence="1">WSP0</strain>
        <tissue evidence="1">Leaf</tissue>
    </source>
</reference>
<dbReference type="EMBL" id="JACTNZ010000007">
    <property type="protein sequence ID" value="KAG5540945.1"/>
    <property type="molecule type" value="Genomic_DNA"/>
</dbReference>
<dbReference type="InterPro" id="IPR038980">
    <property type="entry name" value="ATM_plant"/>
</dbReference>